<dbReference type="EMBL" id="MPNT01000003">
    <property type="protein sequence ID" value="OJZ75215.1"/>
    <property type="molecule type" value="Genomic_DNA"/>
</dbReference>
<evidence type="ECO:0000313" key="2">
    <source>
        <dbReference type="EMBL" id="OJZ75215.1"/>
    </source>
</evidence>
<feature type="chain" id="PRO_5012704902" evidence="1">
    <location>
        <begin position="34"/>
        <end position="113"/>
    </location>
</feature>
<dbReference type="PROSITE" id="PS51257">
    <property type="entry name" value="PROKAR_LIPOPROTEIN"/>
    <property type="match status" value="1"/>
</dbReference>
<reference evidence="2 3" key="1">
    <citation type="submission" date="2016-11" db="EMBL/GenBank/DDBJ databases">
        <title>Genome sequences of unsequenced Mycobacteria.</title>
        <authorList>
            <person name="Greninger A.L."/>
            <person name="Fang F."/>
            <person name="Jerome K.R."/>
        </authorList>
    </citation>
    <scope>NUCLEOTIDE SEQUENCE [LARGE SCALE GENOMIC DNA]</scope>
    <source>
        <strain evidence="2 3">M11</strain>
    </source>
</reference>
<proteinExistence type="predicted"/>
<protein>
    <submittedName>
        <fullName evidence="2">Uncharacterized protein</fullName>
    </submittedName>
</protein>
<sequence>MLMFMRPVQAPALAASLAPVLIVGCLAGAPARADGGYGPGSYSVPAQLPYGIYVAHAEPGDYRAACVFTTWTSAGRLINSDSGIQTTPVTANLSAPAVAKFITHGCTPWTKVG</sequence>
<dbReference type="AlphaFoldDB" id="A0A1Q4HZU4"/>
<gene>
    <name evidence="2" type="ORF">BRW65_05205</name>
</gene>
<name>A0A1Q4HZU4_9MYCO</name>
<evidence type="ECO:0000256" key="1">
    <source>
        <dbReference type="SAM" id="SignalP"/>
    </source>
</evidence>
<evidence type="ECO:0000313" key="3">
    <source>
        <dbReference type="Proteomes" id="UP000186438"/>
    </source>
</evidence>
<organism evidence="2 3">
    <name type="scientific">Mycobacterium paraffinicum</name>
    <dbReference type="NCBI Taxonomy" id="53378"/>
    <lineage>
        <taxon>Bacteria</taxon>
        <taxon>Bacillati</taxon>
        <taxon>Actinomycetota</taxon>
        <taxon>Actinomycetes</taxon>
        <taxon>Mycobacteriales</taxon>
        <taxon>Mycobacteriaceae</taxon>
        <taxon>Mycobacterium</taxon>
    </lineage>
</organism>
<dbReference type="Proteomes" id="UP000186438">
    <property type="component" value="Unassembled WGS sequence"/>
</dbReference>
<keyword evidence="1" id="KW-0732">Signal</keyword>
<comment type="caution">
    <text evidence="2">The sequence shown here is derived from an EMBL/GenBank/DDBJ whole genome shotgun (WGS) entry which is preliminary data.</text>
</comment>
<keyword evidence="3" id="KW-1185">Reference proteome</keyword>
<accession>A0A1Q4HZU4</accession>
<feature type="signal peptide" evidence="1">
    <location>
        <begin position="1"/>
        <end position="33"/>
    </location>
</feature>